<keyword evidence="1 2" id="KW-0694">RNA-binding</keyword>
<reference evidence="6" key="2">
    <citation type="submission" date="2025-08" db="UniProtKB">
        <authorList>
            <consortium name="RefSeq"/>
        </authorList>
    </citation>
    <scope>IDENTIFICATION</scope>
    <source>
        <tissue evidence="6">Etiolated seedlings</tissue>
    </source>
</reference>
<dbReference type="InterPro" id="IPR048289">
    <property type="entry name" value="RRM2_NsCP33-like"/>
</dbReference>
<dbReference type="RefSeq" id="XP_004493569.1">
    <property type="nucleotide sequence ID" value="XM_004493512.3"/>
</dbReference>
<dbReference type="GeneID" id="101503160"/>
<dbReference type="InterPro" id="IPR052462">
    <property type="entry name" value="SLIRP/GR-RBP-like"/>
</dbReference>
<dbReference type="InterPro" id="IPR035979">
    <property type="entry name" value="RBD_domain_sf"/>
</dbReference>
<dbReference type="PANTHER" id="PTHR48027">
    <property type="entry name" value="HETEROGENEOUS NUCLEAR RIBONUCLEOPROTEIN 87F-RELATED"/>
    <property type="match status" value="1"/>
</dbReference>
<keyword evidence="5" id="KW-1185">Reference proteome</keyword>
<protein>
    <submittedName>
        <fullName evidence="6">UBP1-associated protein 2C-like</fullName>
    </submittedName>
</protein>
<evidence type="ECO:0000313" key="5">
    <source>
        <dbReference type="Proteomes" id="UP000087171"/>
    </source>
</evidence>
<dbReference type="SMART" id="SM00360">
    <property type="entry name" value="RRM"/>
    <property type="match status" value="2"/>
</dbReference>
<evidence type="ECO:0000256" key="1">
    <source>
        <dbReference type="ARBA" id="ARBA00022884"/>
    </source>
</evidence>
<accession>A0A1S2XRV8</accession>
<dbReference type="InterPro" id="IPR000504">
    <property type="entry name" value="RRM_dom"/>
</dbReference>
<dbReference type="PaxDb" id="3827-XP_004493569.1"/>
<dbReference type="CDD" id="cd21608">
    <property type="entry name" value="RRM2_NsCP33_like"/>
    <property type="match status" value="1"/>
</dbReference>
<feature type="region of interest" description="Disordered" evidence="3">
    <location>
        <begin position="297"/>
        <end position="337"/>
    </location>
</feature>
<evidence type="ECO:0000259" key="4">
    <source>
        <dbReference type="PROSITE" id="PS50102"/>
    </source>
</evidence>
<evidence type="ECO:0000256" key="2">
    <source>
        <dbReference type="PROSITE-ProRule" id="PRU00176"/>
    </source>
</evidence>
<dbReference type="Proteomes" id="UP000087171">
    <property type="component" value="Chromosome Ca3"/>
</dbReference>
<dbReference type="STRING" id="3827.A0A1S2XRV8"/>
<dbReference type="GO" id="GO:0003723">
    <property type="term" value="F:RNA binding"/>
    <property type="evidence" value="ECO:0007669"/>
    <property type="project" value="UniProtKB-UniRule"/>
</dbReference>
<evidence type="ECO:0000256" key="3">
    <source>
        <dbReference type="SAM" id="MobiDB-lite"/>
    </source>
</evidence>
<gene>
    <name evidence="6" type="primary">LOC101503160</name>
</gene>
<feature type="compositionally biased region" description="Polar residues" evidence="3">
    <location>
        <begin position="319"/>
        <end position="330"/>
    </location>
</feature>
<dbReference type="PROSITE" id="PS50102">
    <property type="entry name" value="RRM"/>
    <property type="match status" value="2"/>
</dbReference>
<dbReference type="Gene3D" id="3.30.70.330">
    <property type="match status" value="2"/>
</dbReference>
<dbReference type="AlphaFoldDB" id="A0A1S2XRV8"/>
<organism evidence="5 6">
    <name type="scientific">Cicer arietinum</name>
    <name type="common">Chickpea</name>
    <name type="synonym">Garbanzo</name>
    <dbReference type="NCBI Taxonomy" id="3827"/>
    <lineage>
        <taxon>Eukaryota</taxon>
        <taxon>Viridiplantae</taxon>
        <taxon>Streptophyta</taxon>
        <taxon>Embryophyta</taxon>
        <taxon>Tracheophyta</taxon>
        <taxon>Spermatophyta</taxon>
        <taxon>Magnoliopsida</taxon>
        <taxon>eudicotyledons</taxon>
        <taxon>Gunneridae</taxon>
        <taxon>Pentapetalae</taxon>
        <taxon>rosids</taxon>
        <taxon>fabids</taxon>
        <taxon>Fabales</taxon>
        <taxon>Fabaceae</taxon>
        <taxon>Papilionoideae</taxon>
        <taxon>50 kb inversion clade</taxon>
        <taxon>NPAAA clade</taxon>
        <taxon>Hologalegina</taxon>
        <taxon>IRL clade</taxon>
        <taxon>Cicereae</taxon>
        <taxon>Cicer</taxon>
    </lineage>
</organism>
<feature type="domain" description="RRM" evidence="4">
    <location>
        <begin position="64"/>
        <end position="141"/>
    </location>
</feature>
<reference evidence="5" key="1">
    <citation type="journal article" date="2013" name="Nat. Biotechnol.">
        <title>Draft genome sequence of chickpea (Cicer arietinum) provides a resource for trait improvement.</title>
        <authorList>
            <person name="Varshney R.K."/>
            <person name="Song C."/>
            <person name="Saxena R.K."/>
            <person name="Azam S."/>
            <person name="Yu S."/>
            <person name="Sharpe A.G."/>
            <person name="Cannon S."/>
            <person name="Baek J."/>
            <person name="Rosen B.D."/>
            <person name="Tar'an B."/>
            <person name="Millan T."/>
            <person name="Zhang X."/>
            <person name="Ramsay L.D."/>
            <person name="Iwata A."/>
            <person name="Wang Y."/>
            <person name="Nelson W."/>
            <person name="Farmer A.D."/>
            <person name="Gaur P.M."/>
            <person name="Soderlund C."/>
            <person name="Penmetsa R.V."/>
            <person name="Xu C."/>
            <person name="Bharti A.K."/>
            <person name="He W."/>
            <person name="Winter P."/>
            <person name="Zhao S."/>
            <person name="Hane J.K."/>
            <person name="Carrasquilla-Garcia N."/>
            <person name="Condie J.A."/>
            <person name="Upadhyaya H.D."/>
            <person name="Luo M.C."/>
            <person name="Thudi M."/>
            <person name="Gowda C.L."/>
            <person name="Singh N.P."/>
            <person name="Lichtenzveig J."/>
            <person name="Gali K.K."/>
            <person name="Rubio J."/>
            <person name="Nadarajan N."/>
            <person name="Dolezel J."/>
            <person name="Bansal K.C."/>
            <person name="Xu X."/>
            <person name="Edwards D."/>
            <person name="Zhang G."/>
            <person name="Kahl G."/>
            <person name="Gil J."/>
            <person name="Singh K.B."/>
            <person name="Datta S.K."/>
            <person name="Jackson S.A."/>
            <person name="Wang J."/>
            <person name="Cook D.R."/>
        </authorList>
    </citation>
    <scope>NUCLEOTIDE SEQUENCE [LARGE SCALE GENOMIC DNA]</scope>
    <source>
        <strain evidence="5">cv. CDC Frontier</strain>
    </source>
</reference>
<name>A0A1S2XRV8_CICAR</name>
<feature type="domain" description="RRM" evidence="4">
    <location>
        <begin position="156"/>
        <end position="233"/>
    </location>
</feature>
<dbReference type="InterPro" id="IPR012677">
    <property type="entry name" value="Nucleotide-bd_a/b_plait_sf"/>
</dbReference>
<dbReference type="eggNOG" id="KOG0118">
    <property type="taxonomic scope" value="Eukaryota"/>
</dbReference>
<dbReference type="OrthoDB" id="1875751at2759"/>
<sequence length="337" mass="36433">MEDLKKRKLEETGNGELISKEDIRLLIEPLAKPQLVDLLAKLGSQYPSIAEEIKSIASADPANRKLFVRGLAWNITSETLRAAFQEHGEIEEGAVIYDKVTGKSRGYGFITYKHMESAQNALSAPSKLIEGRLAVCNLACEGLSGTSSSAPDLTLRKLYIGSLSPEVTSELLLSYFGKHGSIEEGSVAYDKDSNESRGFGFVTYKTAEAAKKAIDDPEKTLGGRLITVKYADSHKGKSGQMPFPAGVVPMAALPITPGYMQPGKIRVNSGTAVGYTYPQTAAPYAAAPYPSLLTAPSSYTTQGQSPYNPVSVKKDQRGLLQTQSLGTNSYPYYYPKQ</sequence>
<evidence type="ECO:0000313" key="6">
    <source>
        <dbReference type="RefSeq" id="XP_004493569.1"/>
    </source>
</evidence>
<proteinExistence type="predicted"/>
<dbReference type="Pfam" id="PF00076">
    <property type="entry name" value="RRM_1"/>
    <property type="match status" value="2"/>
</dbReference>
<dbReference type="SUPFAM" id="SSF54928">
    <property type="entry name" value="RNA-binding domain, RBD"/>
    <property type="match status" value="2"/>
</dbReference>
<dbReference type="KEGG" id="cam:101503160"/>